<evidence type="ECO:0000313" key="4">
    <source>
        <dbReference type="Proteomes" id="UP000441208"/>
    </source>
</evidence>
<organism evidence="2 3">
    <name type="scientific">Phytophthora fragariae</name>
    <dbReference type="NCBI Taxonomy" id="53985"/>
    <lineage>
        <taxon>Eukaryota</taxon>
        <taxon>Sar</taxon>
        <taxon>Stramenopiles</taxon>
        <taxon>Oomycota</taxon>
        <taxon>Peronosporomycetes</taxon>
        <taxon>Peronosporales</taxon>
        <taxon>Peronosporaceae</taxon>
        <taxon>Phytophthora</taxon>
    </lineage>
</organism>
<dbReference type="EMBL" id="QXFZ01000682">
    <property type="protein sequence ID" value="KAE9108169.1"/>
    <property type="molecule type" value="Genomic_DNA"/>
</dbReference>
<dbReference type="EMBL" id="QXGB01002684">
    <property type="protein sequence ID" value="KAE9175828.1"/>
    <property type="molecule type" value="Genomic_DNA"/>
</dbReference>
<dbReference type="Proteomes" id="UP000433483">
    <property type="component" value="Unassembled WGS sequence"/>
</dbReference>
<dbReference type="AlphaFoldDB" id="A0A6A3W4E2"/>
<evidence type="ECO:0000313" key="2">
    <source>
        <dbReference type="EMBL" id="KAE9175828.1"/>
    </source>
</evidence>
<gene>
    <name evidence="2" type="ORF">PF005_g25228</name>
    <name evidence="1" type="ORF">PF007_g12756</name>
</gene>
<evidence type="ECO:0000313" key="3">
    <source>
        <dbReference type="Proteomes" id="UP000433483"/>
    </source>
</evidence>
<protein>
    <submittedName>
        <fullName evidence="2">Uncharacterized protein</fullName>
    </submittedName>
</protein>
<proteinExistence type="predicted"/>
<sequence>MVPDVFLAPTETIDFGEVMLGVSVAGVISLENPSSILSCMLLDLVSSVFSDEFTLPRLTAHLEDTSNIFVALTDHNPRIGANNQDGELDTDNDLSARCSKCRVISCSHL</sequence>
<dbReference type="OrthoDB" id="10060824at2759"/>
<dbReference type="Proteomes" id="UP000441208">
    <property type="component" value="Unassembled WGS sequence"/>
</dbReference>
<name>A0A6A3W4E2_9STRA</name>
<comment type="caution">
    <text evidence="2">The sequence shown here is derived from an EMBL/GenBank/DDBJ whole genome shotgun (WGS) entry which is preliminary data.</text>
</comment>
<keyword evidence="3" id="KW-1185">Reference proteome</keyword>
<reference evidence="3 4" key="1">
    <citation type="submission" date="2018-08" db="EMBL/GenBank/DDBJ databases">
        <title>Genomic investigation of the strawberry pathogen Phytophthora fragariae indicates pathogenicity is determined by transcriptional variation in three key races.</title>
        <authorList>
            <person name="Adams T.M."/>
            <person name="Armitage A.D."/>
            <person name="Sobczyk M.K."/>
            <person name="Bates H.J."/>
            <person name="Dunwell J.M."/>
            <person name="Nellist C.F."/>
            <person name="Harrison R.J."/>
        </authorList>
    </citation>
    <scope>NUCLEOTIDE SEQUENCE [LARGE SCALE GENOMIC DNA]</scope>
    <source>
        <strain evidence="2 3">NOV-27</strain>
        <strain evidence="1 4">NOV-71</strain>
    </source>
</reference>
<evidence type="ECO:0000313" key="1">
    <source>
        <dbReference type="EMBL" id="KAE9108169.1"/>
    </source>
</evidence>
<accession>A0A6A3W4E2</accession>